<evidence type="ECO:0008006" key="5">
    <source>
        <dbReference type="Google" id="ProtNLM"/>
    </source>
</evidence>
<evidence type="ECO:0000256" key="1">
    <source>
        <dbReference type="SAM" id="Coils"/>
    </source>
</evidence>
<keyword evidence="1" id="KW-0175">Coiled coil</keyword>
<protein>
    <recommendedName>
        <fullName evidence="5">Protein-export membrane protein-related protein</fullName>
    </recommendedName>
</protein>
<feature type="coiled-coil region" evidence="1">
    <location>
        <begin position="33"/>
        <end position="67"/>
    </location>
</feature>
<gene>
    <name evidence="3" type="ORF">B4918_05060</name>
</gene>
<sequence>MSPVFRLLHIVFYSVYWGKEDLMANSEMILRLLTDLKIEQQLLKEQLEKMQTAVTILEEKSVTLKEKPATLKEKTMTPEEKPSVTKQRAFSGRPTSFRDWRAAAQKNS</sequence>
<evidence type="ECO:0000256" key="2">
    <source>
        <dbReference type="SAM" id="MobiDB-lite"/>
    </source>
</evidence>
<reference evidence="3 4" key="1">
    <citation type="submission" date="2017-03" db="EMBL/GenBank/DDBJ databases">
        <title>Complete genome sequence of Bacillus thuringiensis L-7601, a novel melanin producing strain.</title>
        <authorList>
            <person name="Cai J."/>
            <person name="Cao Z."/>
            <person name="Tan T."/>
        </authorList>
    </citation>
    <scope>NUCLEOTIDE SEQUENCE [LARGE SCALE GENOMIC DNA]</scope>
    <source>
        <strain evidence="3 4">L-7601</strain>
    </source>
</reference>
<evidence type="ECO:0000313" key="3">
    <source>
        <dbReference type="EMBL" id="AQY42081.1"/>
    </source>
</evidence>
<name>A0A9W3TIE4_BACTU</name>
<dbReference type="EMBL" id="CP020002">
    <property type="protein sequence ID" value="AQY42081.1"/>
    <property type="molecule type" value="Genomic_DNA"/>
</dbReference>
<accession>A0A9W3TIE4</accession>
<proteinExistence type="predicted"/>
<dbReference type="Proteomes" id="UP000191057">
    <property type="component" value="Chromosome"/>
</dbReference>
<feature type="compositionally biased region" description="Basic and acidic residues" evidence="2">
    <location>
        <begin position="70"/>
        <end position="83"/>
    </location>
</feature>
<dbReference type="AlphaFoldDB" id="A0A9W3TIE4"/>
<organism evidence="3 4">
    <name type="scientific">Bacillus thuringiensis</name>
    <dbReference type="NCBI Taxonomy" id="1428"/>
    <lineage>
        <taxon>Bacteria</taxon>
        <taxon>Bacillati</taxon>
        <taxon>Bacillota</taxon>
        <taxon>Bacilli</taxon>
        <taxon>Bacillales</taxon>
        <taxon>Bacillaceae</taxon>
        <taxon>Bacillus</taxon>
        <taxon>Bacillus cereus group</taxon>
    </lineage>
</organism>
<evidence type="ECO:0000313" key="4">
    <source>
        <dbReference type="Proteomes" id="UP000191057"/>
    </source>
</evidence>
<feature type="region of interest" description="Disordered" evidence="2">
    <location>
        <begin position="70"/>
        <end position="108"/>
    </location>
</feature>